<dbReference type="AlphaFoldDB" id="A0A9P1D1C0"/>
<gene>
    <name evidence="3" type="ORF">C1SCF055_LOCUS28444</name>
</gene>
<dbReference type="Proteomes" id="UP001152797">
    <property type="component" value="Unassembled WGS sequence"/>
</dbReference>
<feature type="domain" description="RING-type" evidence="2">
    <location>
        <begin position="7"/>
        <end position="53"/>
    </location>
</feature>
<sequence>MAGACQCAICYEPCAPVTLPCCGKEGSTVMYCRNCMEIICAQGDGIGRCPTCRQCLSIDGAGVLSISENRQQCLMCRQMHIIVGRGMCEACNLGDRFSFRYECARCHRIQEIPHPMWRYQKGPSDYGTASWACHRGCDAFTHWRIIPEDATQVPAMECPESWGRREEWLEDATGRPCSWQPWQPQRPRRLHAELKTGRGWEKAVAVGMGAG</sequence>
<keyword evidence="1" id="KW-0479">Metal-binding</keyword>
<evidence type="ECO:0000313" key="4">
    <source>
        <dbReference type="EMBL" id="CAL4789809.1"/>
    </source>
</evidence>
<keyword evidence="1" id="KW-0862">Zinc</keyword>
<dbReference type="InterPro" id="IPR001841">
    <property type="entry name" value="Znf_RING"/>
</dbReference>
<dbReference type="OrthoDB" id="42146at2759"/>
<dbReference type="PROSITE" id="PS50089">
    <property type="entry name" value="ZF_RING_2"/>
    <property type="match status" value="1"/>
</dbReference>
<keyword evidence="1" id="KW-0863">Zinc-finger</keyword>
<comment type="caution">
    <text evidence="3">The sequence shown here is derived from an EMBL/GenBank/DDBJ whole genome shotgun (WGS) entry which is preliminary data.</text>
</comment>
<reference evidence="4 5" key="2">
    <citation type="submission" date="2024-05" db="EMBL/GenBank/DDBJ databases">
        <authorList>
            <person name="Chen Y."/>
            <person name="Shah S."/>
            <person name="Dougan E. K."/>
            <person name="Thang M."/>
            <person name="Chan C."/>
        </authorList>
    </citation>
    <scope>NUCLEOTIDE SEQUENCE [LARGE SCALE GENOMIC DNA]</scope>
</reference>
<organism evidence="3">
    <name type="scientific">Cladocopium goreaui</name>
    <dbReference type="NCBI Taxonomy" id="2562237"/>
    <lineage>
        <taxon>Eukaryota</taxon>
        <taxon>Sar</taxon>
        <taxon>Alveolata</taxon>
        <taxon>Dinophyceae</taxon>
        <taxon>Suessiales</taxon>
        <taxon>Symbiodiniaceae</taxon>
        <taxon>Cladocopium</taxon>
    </lineage>
</organism>
<evidence type="ECO:0000313" key="3">
    <source>
        <dbReference type="EMBL" id="CAI4002497.1"/>
    </source>
</evidence>
<name>A0A9P1D1C0_9DINO</name>
<evidence type="ECO:0000259" key="2">
    <source>
        <dbReference type="PROSITE" id="PS50089"/>
    </source>
</evidence>
<reference evidence="3" key="1">
    <citation type="submission" date="2022-10" db="EMBL/GenBank/DDBJ databases">
        <authorList>
            <person name="Chen Y."/>
            <person name="Dougan E. K."/>
            <person name="Chan C."/>
            <person name="Rhodes N."/>
            <person name="Thang M."/>
        </authorList>
    </citation>
    <scope>NUCLEOTIDE SEQUENCE</scope>
</reference>
<protein>
    <recommendedName>
        <fullName evidence="2">RING-type domain-containing protein</fullName>
    </recommendedName>
</protein>
<dbReference type="GO" id="GO:0008270">
    <property type="term" value="F:zinc ion binding"/>
    <property type="evidence" value="ECO:0007669"/>
    <property type="project" value="UniProtKB-KW"/>
</dbReference>
<keyword evidence="5" id="KW-1185">Reference proteome</keyword>
<dbReference type="EMBL" id="CAMXCT010003112">
    <property type="protein sequence ID" value="CAI4002497.1"/>
    <property type="molecule type" value="Genomic_DNA"/>
</dbReference>
<dbReference type="EMBL" id="CAMXCT030003112">
    <property type="protein sequence ID" value="CAL4789809.1"/>
    <property type="molecule type" value="Genomic_DNA"/>
</dbReference>
<proteinExistence type="predicted"/>
<accession>A0A9P1D1C0</accession>
<evidence type="ECO:0000313" key="5">
    <source>
        <dbReference type="Proteomes" id="UP001152797"/>
    </source>
</evidence>
<evidence type="ECO:0000256" key="1">
    <source>
        <dbReference type="PROSITE-ProRule" id="PRU00175"/>
    </source>
</evidence>
<dbReference type="EMBL" id="CAMXCT020003112">
    <property type="protein sequence ID" value="CAL1155872.1"/>
    <property type="molecule type" value="Genomic_DNA"/>
</dbReference>